<dbReference type="Proteomes" id="UP001565236">
    <property type="component" value="Unassembled WGS sequence"/>
</dbReference>
<dbReference type="PANTHER" id="PTHR30580">
    <property type="entry name" value="PRIMOSOMAL PROTEIN N"/>
    <property type="match status" value="1"/>
</dbReference>
<dbReference type="GO" id="GO:0004386">
    <property type="term" value="F:helicase activity"/>
    <property type="evidence" value="ECO:0007669"/>
    <property type="project" value="UniProtKB-KW"/>
</dbReference>
<keyword evidence="3" id="KW-0238">DNA-binding</keyword>
<keyword evidence="6" id="KW-0378">Hydrolase</keyword>
<dbReference type="Pfam" id="PF00271">
    <property type="entry name" value="Helicase_C"/>
    <property type="match status" value="1"/>
</dbReference>
<proteinExistence type="predicted"/>
<accession>A0ABV4DNP3</accession>
<protein>
    <submittedName>
        <fullName evidence="6">DEAD/DEAH box helicase family protein</fullName>
    </submittedName>
</protein>
<dbReference type="RefSeq" id="WP_369940907.1">
    <property type="nucleotide sequence ID" value="NZ_JBCLUF010000006.1"/>
</dbReference>
<dbReference type="SMART" id="SM00487">
    <property type="entry name" value="DEXDc"/>
    <property type="match status" value="1"/>
</dbReference>
<feature type="domain" description="Helicase C-terminal" evidence="5">
    <location>
        <begin position="289"/>
        <end position="438"/>
    </location>
</feature>
<sequence>MNEKRLYGRQLVESELTLAEQDLALIKRPALILTKLFLVCQRCGQKTRLKDCRLPNGKHYCPHCLRFGRLTEGDVLCSLKEPNAFLPVTCGLLPKLSLWQEKCAQELVAALRPANRHLLWAVTGAGKTEMLYPLIAKALQNKLRICLATPRIDVCNELYPRLSKVFPEVESVLLYGASVQKYRYTQIVLCTVHQLFRFYRAFDLLILDETDAYPFIDNISLHYAVANACKQEATQIYLTATPDQKLRKAIQTKKIGLTYLPLRFHEQPLPSLQINYIKDLSQKLQRKRPFKQLVLPLKRWSKNNEPFLIFVPKLALLAPVLQLVQTLVPTLNGTTVHASDPLRLDKVRLLRQEKYRYLVTTTILERGVTLPKLNVMVFYAELFKETTLVQIAGRVGRSKKHSTGDVILLCQKHAEVIKRARWQIDHANKQAKKMLRYG</sequence>
<keyword evidence="7" id="KW-1185">Reference proteome</keyword>
<evidence type="ECO:0000313" key="7">
    <source>
        <dbReference type="Proteomes" id="UP001565236"/>
    </source>
</evidence>
<dbReference type="InterPro" id="IPR027417">
    <property type="entry name" value="P-loop_NTPase"/>
</dbReference>
<evidence type="ECO:0000256" key="2">
    <source>
        <dbReference type="ARBA" id="ARBA00022840"/>
    </source>
</evidence>
<dbReference type="PANTHER" id="PTHR30580:SF1">
    <property type="entry name" value="COMF OPERON PROTEIN 1"/>
    <property type="match status" value="1"/>
</dbReference>
<evidence type="ECO:0000313" key="6">
    <source>
        <dbReference type="EMBL" id="MEY8661778.1"/>
    </source>
</evidence>
<dbReference type="SMART" id="SM00490">
    <property type="entry name" value="HELICc"/>
    <property type="match status" value="1"/>
</dbReference>
<evidence type="ECO:0000256" key="1">
    <source>
        <dbReference type="ARBA" id="ARBA00022741"/>
    </source>
</evidence>
<feature type="domain" description="Helicase ATP-binding" evidence="4">
    <location>
        <begin position="108"/>
        <end position="260"/>
    </location>
</feature>
<evidence type="ECO:0000259" key="5">
    <source>
        <dbReference type="PROSITE" id="PS51194"/>
    </source>
</evidence>
<dbReference type="InterPro" id="IPR001650">
    <property type="entry name" value="Helicase_C-like"/>
</dbReference>
<gene>
    <name evidence="6" type="ORF">AALT52_02555</name>
</gene>
<keyword evidence="2" id="KW-0067">ATP-binding</keyword>
<keyword evidence="1" id="KW-0547">Nucleotide-binding</keyword>
<dbReference type="InterPro" id="IPR006935">
    <property type="entry name" value="Helicase/UvrB_N"/>
</dbReference>
<reference evidence="6 7" key="1">
    <citation type="submission" date="2024-03" db="EMBL/GenBank/DDBJ databases">
        <title>Mouse gut bacterial collection (mGBC) of GemPharmatech.</title>
        <authorList>
            <person name="He Y."/>
            <person name="Dong L."/>
            <person name="Wu D."/>
            <person name="Gao X."/>
            <person name="Lin Z."/>
        </authorList>
    </citation>
    <scope>NUCLEOTIDE SEQUENCE [LARGE SCALE GENOMIC DNA]</scope>
    <source>
        <strain evidence="6 7">15-30</strain>
    </source>
</reference>
<dbReference type="PROSITE" id="PS51194">
    <property type="entry name" value="HELICASE_CTER"/>
    <property type="match status" value="1"/>
</dbReference>
<comment type="caution">
    <text evidence="6">The sequence shown here is derived from an EMBL/GenBank/DDBJ whole genome shotgun (WGS) entry which is preliminary data.</text>
</comment>
<dbReference type="Pfam" id="PF04851">
    <property type="entry name" value="ResIII"/>
    <property type="match status" value="1"/>
</dbReference>
<dbReference type="EMBL" id="JBCLUF010000006">
    <property type="protein sequence ID" value="MEY8661778.1"/>
    <property type="molecule type" value="Genomic_DNA"/>
</dbReference>
<evidence type="ECO:0000256" key="3">
    <source>
        <dbReference type="ARBA" id="ARBA00023125"/>
    </source>
</evidence>
<evidence type="ECO:0000259" key="4">
    <source>
        <dbReference type="PROSITE" id="PS51192"/>
    </source>
</evidence>
<dbReference type="InterPro" id="IPR014001">
    <property type="entry name" value="Helicase_ATP-bd"/>
</dbReference>
<dbReference type="SUPFAM" id="SSF52540">
    <property type="entry name" value="P-loop containing nucleoside triphosphate hydrolases"/>
    <property type="match status" value="1"/>
</dbReference>
<organism evidence="6 7">
    <name type="scientific">Ligilactobacillus faecis</name>
    <dbReference type="NCBI Taxonomy" id="762833"/>
    <lineage>
        <taxon>Bacteria</taxon>
        <taxon>Bacillati</taxon>
        <taxon>Bacillota</taxon>
        <taxon>Bacilli</taxon>
        <taxon>Lactobacillales</taxon>
        <taxon>Lactobacillaceae</taxon>
        <taxon>Ligilactobacillus</taxon>
    </lineage>
</organism>
<dbReference type="Gene3D" id="3.40.50.300">
    <property type="entry name" value="P-loop containing nucleotide triphosphate hydrolases"/>
    <property type="match status" value="2"/>
</dbReference>
<name>A0ABV4DNP3_9LACO</name>
<dbReference type="PROSITE" id="PS51192">
    <property type="entry name" value="HELICASE_ATP_BIND_1"/>
    <property type="match status" value="1"/>
</dbReference>
<keyword evidence="6" id="KW-0347">Helicase</keyword>